<gene>
    <name evidence="2" type="ORF">AAFF_G00376750</name>
</gene>
<keyword evidence="3" id="KW-1185">Reference proteome</keyword>
<protein>
    <submittedName>
        <fullName evidence="2">Uncharacterized protein</fullName>
    </submittedName>
</protein>
<evidence type="ECO:0000313" key="3">
    <source>
        <dbReference type="Proteomes" id="UP001221898"/>
    </source>
</evidence>
<organism evidence="2 3">
    <name type="scientific">Aldrovandia affinis</name>
    <dbReference type="NCBI Taxonomy" id="143900"/>
    <lineage>
        <taxon>Eukaryota</taxon>
        <taxon>Metazoa</taxon>
        <taxon>Chordata</taxon>
        <taxon>Craniata</taxon>
        <taxon>Vertebrata</taxon>
        <taxon>Euteleostomi</taxon>
        <taxon>Actinopterygii</taxon>
        <taxon>Neopterygii</taxon>
        <taxon>Teleostei</taxon>
        <taxon>Notacanthiformes</taxon>
        <taxon>Halosauridae</taxon>
        <taxon>Aldrovandia</taxon>
    </lineage>
</organism>
<dbReference type="EMBL" id="JAINUG010000068">
    <property type="protein sequence ID" value="KAJ8401704.1"/>
    <property type="molecule type" value="Genomic_DNA"/>
</dbReference>
<evidence type="ECO:0000313" key="2">
    <source>
        <dbReference type="EMBL" id="KAJ8401704.1"/>
    </source>
</evidence>
<dbReference type="AlphaFoldDB" id="A0AAD7SFU3"/>
<feature type="region of interest" description="Disordered" evidence="1">
    <location>
        <begin position="115"/>
        <end position="142"/>
    </location>
</feature>
<dbReference type="Proteomes" id="UP001221898">
    <property type="component" value="Unassembled WGS sequence"/>
</dbReference>
<accession>A0AAD7SFU3</accession>
<evidence type="ECO:0000256" key="1">
    <source>
        <dbReference type="SAM" id="MobiDB-lite"/>
    </source>
</evidence>
<proteinExistence type="predicted"/>
<name>A0AAD7SFU3_9TELE</name>
<comment type="caution">
    <text evidence="2">The sequence shown here is derived from an EMBL/GenBank/DDBJ whole genome shotgun (WGS) entry which is preliminary data.</text>
</comment>
<sequence length="161" mass="17283">MTVPVCDGYDSRLSSSAQTLGTEMLQAHTPKPFIPDVTRNTVAFLDEHFPPAFALALLDGLPGCLALLLLCPRPPDFYISAFVQKIACVLVVLLPKNVGKPEFGLLVAGAKWQHHSNPTPEGGGSTECSEHHSVGTVVSSQRNNRKQATANCSFDRLISNA</sequence>
<reference evidence="2" key="1">
    <citation type="journal article" date="2023" name="Science">
        <title>Genome structures resolve the early diversification of teleost fishes.</title>
        <authorList>
            <person name="Parey E."/>
            <person name="Louis A."/>
            <person name="Montfort J."/>
            <person name="Bouchez O."/>
            <person name="Roques C."/>
            <person name="Iampietro C."/>
            <person name="Lluch J."/>
            <person name="Castinel A."/>
            <person name="Donnadieu C."/>
            <person name="Desvignes T."/>
            <person name="Floi Bucao C."/>
            <person name="Jouanno E."/>
            <person name="Wen M."/>
            <person name="Mejri S."/>
            <person name="Dirks R."/>
            <person name="Jansen H."/>
            <person name="Henkel C."/>
            <person name="Chen W.J."/>
            <person name="Zahm M."/>
            <person name="Cabau C."/>
            <person name="Klopp C."/>
            <person name="Thompson A.W."/>
            <person name="Robinson-Rechavi M."/>
            <person name="Braasch I."/>
            <person name="Lecointre G."/>
            <person name="Bobe J."/>
            <person name="Postlethwait J.H."/>
            <person name="Berthelot C."/>
            <person name="Roest Crollius H."/>
            <person name="Guiguen Y."/>
        </authorList>
    </citation>
    <scope>NUCLEOTIDE SEQUENCE</scope>
    <source>
        <strain evidence="2">NC1722</strain>
    </source>
</reference>